<feature type="compositionally biased region" description="Polar residues" evidence="1">
    <location>
        <begin position="35"/>
        <end position="47"/>
    </location>
</feature>
<dbReference type="AlphaFoldDB" id="A0AAD5SFX8"/>
<sequence length="265" mass="29447">MPGWDFAAYLSNLSQPAINTFPKPLIMLAATPSTITRPSSPLSQQQPAKFGLHSENSHPKPPFASPYSYTSTLTSVLDLGRGLGLENARAEPVAAAEPGTEGEENFLMLLEKLVEVQRELHKVQHENLIAREYTYTSDVTHHSAIGTVKMTHRSKTLTEVSDHLTNITTHFPDLINKLKDRPMGKDHVTLDMAYQNDFSNLFQSILHSISSWAEDANHAKWGGAIDGRVEELEGQVREVMKLAEAQVRYADSVDELRRGSKGMVE</sequence>
<dbReference type="Pfam" id="PF15003">
    <property type="entry name" value="HAUS2"/>
    <property type="match status" value="1"/>
</dbReference>
<gene>
    <name evidence="2" type="ORF">HK097_006494</name>
</gene>
<keyword evidence="3" id="KW-1185">Reference proteome</keyword>
<name>A0AAD5SFX8_9FUNG</name>
<evidence type="ECO:0000256" key="1">
    <source>
        <dbReference type="SAM" id="MobiDB-lite"/>
    </source>
</evidence>
<dbReference type="InterPro" id="IPR028346">
    <property type="entry name" value="HAUS2"/>
</dbReference>
<evidence type="ECO:0000313" key="2">
    <source>
        <dbReference type="EMBL" id="KAJ3052342.1"/>
    </source>
</evidence>
<feature type="region of interest" description="Disordered" evidence="1">
    <location>
        <begin position="35"/>
        <end position="65"/>
    </location>
</feature>
<accession>A0AAD5SFX8</accession>
<protein>
    <submittedName>
        <fullName evidence="2">Uncharacterized protein</fullName>
    </submittedName>
</protein>
<reference evidence="2" key="1">
    <citation type="submission" date="2020-05" db="EMBL/GenBank/DDBJ databases">
        <title>Phylogenomic resolution of chytrid fungi.</title>
        <authorList>
            <person name="Stajich J.E."/>
            <person name="Amses K."/>
            <person name="Simmons R."/>
            <person name="Seto K."/>
            <person name="Myers J."/>
            <person name="Bonds A."/>
            <person name="Quandt C.A."/>
            <person name="Barry K."/>
            <person name="Liu P."/>
            <person name="Grigoriev I."/>
            <person name="Longcore J.E."/>
            <person name="James T.Y."/>
        </authorList>
    </citation>
    <scope>NUCLEOTIDE SEQUENCE</scope>
    <source>
        <strain evidence="2">JEL0318</strain>
    </source>
</reference>
<dbReference type="GO" id="GO:0051225">
    <property type="term" value="P:spindle assembly"/>
    <property type="evidence" value="ECO:0007669"/>
    <property type="project" value="InterPro"/>
</dbReference>
<dbReference type="EMBL" id="JADGJD010000303">
    <property type="protein sequence ID" value="KAJ3052342.1"/>
    <property type="molecule type" value="Genomic_DNA"/>
</dbReference>
<organism evidence="2 3">
    <name type="scientific">Rhizophlyctis rosea</name>
    <dbReference type="NCBI Taxonomy" id="64517"/>
    <lineage>
        <taxon>Eukaryota</taxon>
        <taxon>Fungi</taxon>
        <taxon>Fungi incertae sedis</taxon>
        <taxon>Chytridiomycota</taxon>
        <taxon>Chytridiomycota incertae sedis</taxon>
        <taxon>Chytridiomycetes</taxon>
        <taxon>Rhizophlyctidales</taxon>
        <taxon>Rhizophlyctidaceae</taxon>
        <taxon>Rhizophlyctis</taxon>
    </lineage>
</organism>
<comment type="caution">
    <text evidence="2">The sequence shown here is derived from an EMBL/GenBank/DDBJ whole genome shotgun (WGS) entry which is preliminary data.</text>
</comment>
<dbReference type="GO" id="GO:0031023">
    <property type="term" value="P:microtubule organizing center organization"/>
    <property type="evidence" value="ECO:0007669"/>
    <property type="project" value="InterPro"/>
</dbReference>
<dbReference type="Proteomes" id="UP001212841">
    <property type="component" value="Unassembled WGS sequence"/>
</dbReference>
<proteinExistence type="predicted"/>
<evidence type="ECO:0000313" key="3">
    <source>
        <dbReference type="Proteomes" id="UP001212841"/>
    </source>
</evidence>